<dbReference type="AlphaFoldDB" id="A0A2N3XZK3"/>
<dbReference type="RefSeq" id="WP_010696305.1">
    <property type="nucleotide sequence ID" value="NZ_CP061007.1"/>
</dbReference>
<dbReference type="EMBL" id="PJNB01000001">
    <property type="protein sequence ID" value="PKW16097.1"/>
    <property type="molecule type" value="Genomic_DNA"/>
</dbReference>
<name>A0A2N3XZK3_SACSN</name>
<proteinExistence type="predicted"/>
<accession>A0A2N3XZK3</accession>
<reference evidence="1" key="1">
    <citation type="submission" date="2017-12" db="EMBL/GenBank/DDBJ databases">
        <title>Sequencing the genomes of 1000 Actinobacteria strains.</title>
        <authorList>
            <person name="Klenk H.-P."/>
        </authorList>
    </citation>
    <scope>NUCLEOTIDE SEQUENCE [LARGE SCALE GENOMIC DNA]</scope>
    <source>
        <strain evidence="1">DSM 44228</strain>
    </source>
</reference>
<keyword evidence="2" id="KW-1185">Reference proteome</keyword>
<evidence type="ECO:0000313" key="1">
    <source>
        <dbReference type="EMBL" id="PKW16097.1"/>
    </source>
</evidence>
<gene>
    <name evidence="1" type="ORF">A8926_3892</name>
</gene>
<comment type="caution">
    <text evidence="1">The sequence shown here is derived from an EMBL/GenBank/DDBJ whole genome shotgun (WGS) entry which is preliminary data.</text>
</comment>
<protein>
    <submittedName>
        <fullName evidence="1">Uncharacterized protein</fullName>
    </submittedName>
</protein>
<evidence type="ECO:0000313" key="2">
    <source>
        <dbReference type="Proteomes" id="UP000233786"/>
    </source>
</evidence>
<organism evidence="1 2">
    <name type="scientific">Saccharopolyspora spinosa</name>
    <dbReference type="NCBI Taxonomy" id="60894"/>
    <lineage>
        <taxon>Bacteria</taxon>
        <taxon>Bacillati</taxon>
        <taxon>Actinomycetota</taxon>
        <taxon>Actinomycetes</taxon>
        <taxon>Pseudonocardiales</taxon>
        <taxon>Pseudonocardiaceae</taxon>
        <taxon>Saccharopolyspora</taxon>
    </lineage>
</organism>
<dbReference type="Proteomes" id="UP000233786">
    <property type="component" value="Unassembled WGS sequence"/>
</dbReference>
<sequence>MLSENVQEIDLNIDMETLSAPGAGNLGNNVHVQAGPITVGTTCWGTPCPSANTVSC</sequence>
<dbReference type="STRING" id="994479.GCA_000194155_03326"/>